<dbReference type="Gene3D" id="3.90.940.20">
    <property type="entry name" value="RPB5-like RNA polymerase subunit"/>
    <property type="match status" value="1"/>
</dbReference>
<dbReference type="InterPro" id="IPR000783">
    <property type="entry name" value="RNA_pol_subH/Rpb5_C"/>
</dbReference>
<protein>
    <recommendedName>
        <fullName evidence="1">RNA polymerase subunit H/Rpb5 C-terminal domain-containing protein</fullName>
    </recommendedName>
</protein>
<dbReference type="InterPro" id="IPR035913">
    <property type="entry name" value="RPB5-like_sf"/>
</dbReference>
<dbReference type="GO" id="GO:0003677">
    <property type="term" value="F:DNA binding"/>
    <property type="evidence" value="ECO:0007669"/>
    <property type="project" value="InterPro"/>
</dbReference>
<evidence type="ECO:0000259" key="1">
    <source>
        <dbReference type="Pfam" id="PF01191"/>
    </source>
</evidence>
<sequence length="1352" mass="149708">MDDEVLDKTITMYGTNISDGGLKLAIEMDFAYAVDTLEPSLDETIRHRNAYYISKGRYDDVDRTIDDPYGMVYGVGGDPSKLLPTIDEGTQCKVLALYGNTEATFEALEGLESTDRHERVLDILRTTSMTMAIVIYTRHKGYDYEFAERLSDIGTLEDLALVQCTYVGKLVQAFMEDSYEHSWRSLTTLICASGFLMRHDMEKKLSELLHRWSHDLTLGDVIHLSRIMDGRIPLESWKVILGPIFREQGGLVDNLILNGCEKVVTYLARCGYDVTTTDVLTVEHVREMVKIHGYGILDKVQQMYPKTVEDSVWIMHQSRYRVNVTESTGASTLGNDYWIPSAIEENPYVCPQTCEGCGFIWNWKQNPRISRIPRAHPRSRWNHEIPLVPSCPPEHYQIHFTTLSAVIYTVAAISGVAATWMEDGPLTVGRYGIRERDLIFEMKELFSEFHAGLGTAVKQPWMNKVPNQKFLERYDSTRPGYTAWRVSPNLQQQPVGTVDNPLVKESDADIVALKAKYGSDLTVKSQGSGVRSRVVSYTWKVSASMTTKATGDYRGIPVQYIPQYTGGNGRIVPGSYTNIQGTVLKTGGPAEGEAPSPEDSLVQNLDYKQAVDSIGGLLGGDAYETVNDGAGNPSMSRLVLDGGRKVTISKMLSRYVTGLPAGARRDSLMGKIQRVQDGVRTVAVMRYNSLREFNSPALFRPLGSVGLVTPLDNLPILGPTEGTIPVSSLEDVVSHVSMLVSWQSVGVPIWQEPAGIHAGETSPFTCPAGGITKRNLAKRADACVPKIVVTGKDSLGAKDKGAVARRARQADILRRIRELTKDVKIFPNDNGGTPPEDPFTGDIPPREMHADAQDADGAWELVTNAFETIIDTQPELLDKSMVASVIRAFKEDYRFNIATIKARPDTRLLMSLFRNQMISAESRKNSIDNLAKKYLATFGTSYRAEKSADAQPNSALDTLNENGVGEDVETTFDGGNYGSAQDVGSVAEASVMDDLAEVTGAMQPVAKQPDVEGGEEGGIDMSRAVPGTSEYAQVYRVMATVTRDLIKNPATPKWKLLRLRVTLARNVKSLEMRIKVLETKQKDGDTITQKEVNEYNAIHDFHEVTNKAKIDTAPEYGEDPMKVLPPPARLAVKPQVGKPAWTRAGIGKIPLSNRKTVGKVGSKQGTPRGDMKYLTTLSILIALTTAQVTVVVDPTVNVLDAVHDIASIGNISPTSTSSKIVVQVASDKSLRDQVEQVLGSLPVDDTHYIAVIYITQWRPIMDRLRDVDEFPHNQVFFHEELLVCPLDSIMVPLHELCTPEEVEEVLEKYSIRKEQLPGILSWDPIVGWKGWVKKDVIRITKSSGEVYYRLVF</sequence>
<organism evidence="2 3">
    <name type="scientific">Linnemannia elongata AG-77</name>
    <dbReference type="NCBI Taxonomy" id="1314771"/>
    <lineage>
        <taxon>Eukaryota</taxon>
        <taxon>Fungi</taxon>
        <taxon>Fungi incertae sedis</taxon>
        <taxon>Mucoromycota</taxon>
        <taxon>Mortierellomycotina</taxon>
        <taxon>Mortierellomycetes</taxon>
        <taxon>Mortierellales</taxon>
        <taxon>Mortierellaceae</taxon>
        <taxon>Linnemannia</taxon>
    </lineage>
</organism>
<evidence type="ECO:0000313" key="2">
    <source>
        <dbReference type="EMBL" id="OAQ31896.1"/>
    </source>
</evidence>
<dbReference type="STRING" id="1314771.A0A197K5C4"/>
<keyword evidence="3" id="KW-1185">Reference proteome</keyword>
<feature type="domain" description="RNA polymerase subunit H/Rpb5 C-terminal" evidence="1">
    <location>
        <begin position="1289"/>
        <end position="1351"/>
    </location>
</feature>
<name>A0A197K5C4_9FUNG</name>
<gene>
    <name evidence="2" type="ORF">K457DRAFT_1887367</name>
</gene>
<dbReference type="Pfam" id="PF01191">
    <property type="entry name" value="RNA_pol_Rpb5_C"/>
    <property type="match status" value="1"/>
</dbReference>
<dbReference type="EMBL" id="KV442027">
    <property type="protein sequence ID" value="OAQ31896.1"/>
    <property type="molecule type" value="Genomic_DNA"/>
</dbReference>
<dbReference type="SUPFAM" id="SSF55287">
    <property type="entry name" value="RPB5-like RNA polymerase subunit"/>
    <property type="match status" value="1"/>
</dbReference>
<evidence type="ECO:0000313" key="3">
    <source>
        <dbReference type="Proteomes" id="UP000078512"/>
    </source>
</evidence>
<accession>A0A197K5C4</accession>
<dbReference type="GO" id="GO:0003899">
    <property type="term" value="F:DNA-directed RNA polymerase activity"/>
    <property type="evidence" value="ECO:0007669"/>
    <property type="project" value="InterPro"/>
</dbReference>
<reference evidence="2 3" key="1">
    <citation type="submission" date="2016-05" db="EMBL/GenBank/DDBJ databases">
        <title>Genome sequencing reveals origins of a unique bacterial endosymbiosis in the earliest lineages of terrestrial Fungi.</title>
        <authorList>
            <consortium name="DOE Joint Genome Institute"/>
            <person name="Uehling J."/>
            <person name="Gryganskyi A."/>
            <person name="Hameed K."/>
            <person name="Tschaplinski T."/>
            <person name="Misztal P."/>
            <person name="Wu S."/>
            <person name="Desiro A."/>
            <person name="Vande Pol N."/>
            <person name="Du Z.-Y."/>
            <person name="Zienkiewicz A."/>
            <person name="Zienkiewicz K."/>
            <person name="Morin E."/>
            <person name="Tisserant E."/>
            <person name="Splivallo R."/>
            <person name="Hainaut M."/>
            <person name="Henrissat B."/>
            <person name="Ohm R."/>
            <person name="Kuo A."/>
            <person name="Yan J."/>
            <person name="Lipzen A."/>
            <person name="Nolan M."/>
            <person name="Labutti K."/>
            <person name="Barry K."/>
            <person name="Goldstein A."/>
            <person name="Labbe J."/>
            <person name="Schadt C."/>
            <person name="Tuskan G."/>
            <person name="Grigoriev I."/>
            <person name="Martin F."/>
            <person name="Vilgalys R."/>
            <person name="Bonito G."/>
        </authorList>
    </citation>
    <scope>NUCLEOTIDE SEQUENCE [LARGE SCALE GENOMIC DNA]</scope>
    <source>
        <strain evidence="2 3">AG-77</strain>
    </source>
</reference>
<proteinExistence type="predicted"/>
<dbReference type="Proteomes" id="UP000078512">
    <property type="component" value="Unassembled WGS sequence"/>
</dbReference>
<dbReference type="GO" id="GO:0006351">
    <property type="term" value="P:DNA-templated transcription"/>
    <property type="evidence" value="ECO:0007669"/>
    <property type="project" value="InterPro"/>
</dbReference>